<organism evidence="4 5">
    <name type="scientific">Coprinellus micaceus</name>
    <name type="common">Glistening ink-cap mushroom</name>
    <name type="synonym">Coprinus micaceus</name>
    <dbReference type="NCBI Taxonomy" id="71717"/>
    <lineage>
        <taxon>Eukaryota</taxon>
        <taxon>Fungi</taxon>
        <taxon>Dikarya</taxon>
        <taxon>Basidiomycota</taxon>
        <taxon>Agaricomycotina</taxon>
        <taxon>Agaricomycetes</taxon>
        <taxon>Agaricomycetidae</taxon>
        <taxon>Agaricales</taxon>
        <taxon>Agaricineae</taxon>
        <taxon>Psathyrellaceae</taxon>
        <taxon>Coprinellus</taxon>
    </lineage>
</organism>
<sequence length="506" mass="55074">MSASRRSSAPLVRPASETSTSDDAGGPPRRIAPNAHTFFEKSPSAGVARAIYLKTYFGGTFMMVIMLFTIFPIYWSALYNTPVRNLKGWVVDFDEGFVGQAVSQALAENRGLGRITWEILPASRFSGGTEELAAAIRHEDAWVAVSSGFIPGLGVQICELSKTSNLFAVNPGSSDRLTAALASPNSSYDGSRAITGYGVEARNENAFRNLIRPSLQGNLDAVTNRLSQQVAQSAANSPSLSSILATSPQTIVSPVSYTINNLVPFDQPVATAATFAGMLYQLILGFFVVMISFGAREASGLNRTLSTKDLIVLRLCSSFFAYFIISLFYCLMNLAFQIVVDRKFGQAGFIVFWMVNYIGMLAMALALESLITLLTPRGMPFVMLTWIITNLAVILFPIDALPSIYRYGYAAPSFNLSRALRSIIFGTRNRVGQSVGILFAWIFLSCITLSLIQWFVRRKQAPSPAPTENGGGHERYLSASTEKAVDVAMDGKDREAEPIKNKLSAV</sequence>
<feature type="transmembrane region" description="Helical" evidence="2">
    <location>
        <begin position="269"/>
        <end position="291"/>
    </location>
</feature>
<feature type="domain" description="DUF3533" evidence="3">
    <location>
        <begin position="61"/>
        <end position="145"/>
    </location>
</feature>
<comment type="caution">
    <text evidence="4">The sequence shown here is derived from an EMBL/GenBank/DDBJ whole genome shotgun (WGS) entry which is preliminary data.</text>
</comment>
<keyword evidence="2" id="KW-0812">Transmembrane</keyword>
<evidence type="ECO:0000259" key="3">
    <source>
        <dbReference type="Pfam" id="PF12051"/>
    </source>
</evidence>
<evidence type="ECO:0000256" key="2">
    <source>
        <dbReference type="SAM" id="Phobius"/>
    </source>
</evidence>
<evidence type="ECO:0000256" key="1">
    <source>
        <dbReference type="SAM" id="MobiDB-lite"/>
    </source>
</evidence>
<keyword evidence="2" id="KW-1133">Transmembrane helix</keyword>
<reference evidence="4 5" key="1">
    <citation type="journal article" date="2019" name="Nat. Ecol. Evol.">
        <title>Megaphylogeny resolves global patterns of mushroom evolution.</title>
        <authorList>
            <person name="Varga T."/>
            <person name="Krizsan K."/>
            <person name="Foldi C."/>
            <person name="Dima B."/>
            <person name="Sanchez-Garcia M."/>
            <person name="Sanchez-Ramirez S."/>
            <person name="Szollosi G.J."/>
            <person name="Szarkandi J.G."/>
            <person name="Papp V."/>
            <person name="Albert L."/>
            <person name="Andreopoulos W."/>
            <person name="Angelini C."/>
            <person name="Antonin V."/>
            <person name="Barry K.W."/>
            <person name="Bougher N.L."/>
            <person name="Buchanan P."/>
            <person name="Buyck B."/>
            <person name="Bense V."/>
            <person name="Catcheside P."/>
            <person name="Chovatia M."/>
            <person name="Cooper J."/>
            <person name="Damon W."/>
            <person name="Desjardin D."/>
            <person name="Finy P."/>
            <person name="Geml J."/>
            <person name="Haridas S."/>
            <person name="Hughes K."/>
            <person name="Justo A."/>
            <person name="Karasinski D."/>
            <person name="Kautmanova I."/>
            <person name="Kiss B."/>
            <person name="Kocsube S."/>
            <person name="Kotiranta H."/>
            <person name="LaButti K.M."/>
            <person name="Lechner B.E."/>
            <person name="Liimatainen K."/>
            <person name="Lipzen A."/>
            <person name="Lukacs Z."/>
            <person name="Mihaltcheva S."/>
            <person name="Morgado L.N."/>
            <person name="Niskanen T."/>
            <person name="Noordeloos M.E."/>
            <person name="Ohm R.A."/>
            <person name="Ortiz-Santana B."/>
            <person name="Ovrebo C."/>
            <person name="Racz N."/>
            <person name="Riley R."/>
            <person name="Savchenko A."/>
            <person name="Shiryaev A."/>
            <person name="Soop K."/>
            <person name="Spirin V."/>
            <person name="Szebenyi C."/>
            <person name="Tomsovsky M."/>
            <person name="Tulloss R.E."/>
            <person name="Uehling J."/>
            <person name="Grigoriev I.V."/>
            <person name="Vagvolgyi C."/>
            <person name="Papp T."/>
            <person name="Martin F.M."/>
            <person name="Miettinen O."/>
            <person name="Hibbett D.S."/>
            <person name="Nagy L.G."/>
        </authorList>
    </citation>
    <scope>NUCLEOTIDE SEQUENCE [LARGE SCALE GENOMIC DNA]</scope>
    <source>
        <strain evidence="4 5">FP101781</strain>
    </source>
</reference>
<feature type="transmembrane region" description="Helical" evidence="2">
    <location>
        <begin position="347"/>
        <end position="367"/>
    </location>
</feature>
<dbReference type="Pfam" id="PF12051">
    <property type="entry name" value="DUF3533"/>
    <property type="match status" value="2"/>
</dbReference>
<accession>A0A4Y7TVW7</accession>
<feature type="transmembrane region" description="Helical" evidence="2">
    <location>
        <begin position="311"/>
        <end position="335"/>
    </location>
</feature>
<evidence type="ECO:0000313" key="5">
    <source>
        <dbReference type="Proteomes" id="UP000298030"/>
    </source>
</evidence>
<dbReference type="AlphaFoldDB" id="A0A4Y7TVW7"/>
<feature type="transmembrane region" description="Helical" evidence="2">
    <location>
        <begin position="56"/>
        <end position="75"/>
    </location>
</feature>
<feature type="region of interest" description="Disordered" evidence="1">
    <location>
        <begin position="1"/>
        <end position="30"/>
    </location>
</feature>
<dbReference type="STRING" id="71717.A0A4Y7TVW7"/>
<evidence type="ECO:0000313" key="4">
    <source>
        <dbReference type="EMBL" id="TEB38303.1"/>
    </source>
</evidence>
<dbReference type="Proteomes" id="UP000298030">
    <property type="component" value="Unassembled WGS sequence"/>
</dbReference>
<keyword evidence="2" id="KW-0472">Membrane</keyword>
<feature type="domain" description="DUF3533" evidence="3">
    <location>
        <begin position="167"/>
        <end position="446"/>
    </location>
</feature>
<dbReference type="GO" id="GO:0016020">
    <property type="term" value="C:membrane"/>
    <property type="evidence" value="ECO:0007669"/>
    <property type="project" value="TreeGrafter"/>
</dbReference>
<dbReference type="InterPro" id="IPR053001">
    <property type="entry name" value="MNNG_permease-like"/>
</dbReference>
<proteinExistence type="predicted"/>
<dbReference type="InterPro" id="IPR022703">
    <property type="entry name" value="DUF3533"/>
</dbReference>
<keyword evidence="5" id="KW-1185">Reference proteome</keyword>
<feature type="transmembrane region" description="Helical" evidence="2">
    <location>
        <begin position="379"/>
        <end position="398"/>
    </location>
</feature>
<gene>
    <name evidence="4" type="ORF">FA13DRAFT_1681693</name>
</gene>
<name>A0A4Y7TVW7_COPMI</name>
<dbReference type="OrthoDB" id="2140105at2759"/>
<dbReference type="PANTHER" id="PTHR34814:SF1">
    <property type="entry name" value="NITROSOGUANIDINE RESISTANCE PROTEIN SNG1"/>
    <property type="match status" value="1"/>
</dbReference>
<feature type="transmembrane region" description="Helical" evidence="2">
    <location>
        <begin position="435"/>
        <end position="456"/>
    </location>
</feature>
<dbReference type="EMBL" id="QPFP01000003">
    <property type="protein sequence ID" value="TEB38303.1"/>
    <property type="molecule type" value="Genomic_DNA"/>
</dbReference>
<protein>
    <recommendedName>
        <fullName evidence="3">DUF3533 domain-containing protein</fullName>
    </recommendedName>
</protein>
<dbReference type="PANTHER" id="PTHR34814">
    <property type="entry name" value="NITROSOGUANIDINE RESISTANCE PROTEIN SNG1"/>
    <property type="match status" value="1"/>
</dbReference>